<organism evidence="4 5">
    <name type="scientific">Halorubrum miltondacostae</name>
    <dbReference type="NCBI Taxonomy" id="3076378"/>
    <lineage>
        <taxon>Archaea</taxon>
        <taxon>Methanobacteriati</taxon>
        <taxon>Methanobacteriota</taxon>
        <taxon>Stenosarchaea group</taxon>
        <taxon>Halobacteria</taxon>
        <taxon>Halobacteriales</taxon>
        <taxon>Haloferacaceae</taxon>
        <taxon>Halorubrum</taxon>
    </lineage>
</organism>
<dbReference type="InterPro" id="IPR018391">
    <property type="entry name" value="PQQ_b-propeller_rpt"/>
</dbReference>
<feature type="region of interest" description="Disordered" evidence="1">
    <location>
        <begin position="401"/>
        <end position="448"/>
    </location>
</feature>
<evidence type="ECO:0000256" key="1">
    <source>
        <dbReference type="SAM" id="MobiDB-lite"/>
    </source>
</evidence>
<dbReference type="EMBL" id="JBEDNY010000001">
    <property type="protein sequence ID" value="MEZ3162308.1"/>
    <property type="molecule type" value="Genomic_DNA"/>
</dbReference>
<keyword evidence="2" id="KW-1133">Transmembrane helix</keyword>
<comment type="caution">
    <text evidence="4">The sequence shown here is derived from an EMBL/GenBank/DDBJ whole genome shotgun (WGS) entry which is preliminary data.</text>
</comment>
<proteinExistence type="predicted"/>
<dbReference type="RefSeq" id="WP_371158994.1">
    <property type="nucleotide sequence ID" value="NZ_JBEDNX010000006.1"/>
</dbReference>
<sequence>MKSKFSPIMAIFLIVLLCVGTLFSGISTAQYSNPINESADQWRTHGGYPGGTNYNPGSADLKNSNNIEINWKRDLAESEDTSGLLPVTDGETIFAPAKSSVLALDQSTGKTIWSFNPSSDSNFETSPAVGQENVFAVSLNGGGIFSSPQATLFALDSNSGDVNWKAMYPPDTWYWGPTVAGDLVYVTHGSTVVAFNKQNGEKRWEHQLENRIWARPVVSDGNLIVGTVSGEVISIDSGSGVGVWKTETSEGEIRDIAATEQGIVISDTNSLVHIDSGSGIIDWSTEAGTDGSGFNSLAITENMIYASTLGSTQELVGVSRSNGSVVWKRSDVGHVPDPAWTSQIAVGKNSVYFGNQNNEIYSLNRYSGEIRWKRLNSGTTMGPIITSKGLFVGSKSGSLTKMSEADNMDNDRSDTNGADSTSPSTSESDDSSLAQQEEMSRDASSSQRDSTSILDSITTYYAFLTLITVTGISIGGAAWYYWIRDRN</sequence>
<reference evidence="4 5" key="1">
    <citation type="submission" date="2024-06" db="EMBL/GenBank/DDBJ databases">
        <title>Halorubrum miltondacostae sp. nov., a potential PHA producer isolated from an inland solar saltern in Rio Maior, Portugal.</title>
        <authorList>
            <person name="Albuquerque L."/>
            <person name="Viver T."/>
            <person name="Barroso C."/>
            <person name="Claudino R."/>
            <person name="Galvan M."/>
            <person name="Simoes G."/>
            <person name="Lobo Da Cunha A."/>
            <person name="Egas C."/>
        </authorList>
    </citation>
    <scope>NUCLEOTIDE SEQUENCE [LARGE SCALE GENOMIC DNA]</scope>
    <source>
        <strain evidence="4 5">RMP-11</strain>
    </source>
</reference>
<keyword evidence="5" id="KW-1185">Reference proteome</keyword>
<dbReference type="Gene3D" id="2.130.10.10">
    <property type="entry name" value="YVTN repeat-like/Quinoprotein amine dehydrogenase"/>
    <property type="match status" value="1"/>
</dbReference>
<feature type="domain" description="Pyrrolo-quinoline quinone repeat" evidence="3">
    <location>
        <begin position="190"/>
        <end position="406"/>
    </location>
</feature>
<dbReference type="SMART" id="SM00564">
    <property type="entry name" value="PQQ"/>
    <property type="match status" value="6"/>
</dbReference>
<keyword evidence="2" id="KW-0812">Transmembrane</keyword>
<dbReference type="SUPFAM" id="SSF50998">
    <property type="entry name" value="Quinoprotein alcohol dehydrogenase-like"/>
    <property type="match status" value="1"/>
</dbReference>
<evidence type="ECO:0000256" key="2">
    <source>
        <dbReference type="SAM" id="Phobius"/>
    </source>
</evidence>
<name>A0ABD5M001_9EURY</name>
<accession>A0ABD5M001</accession>
<keyword evidence="2" id="KW-0472">Membrane</keyword>
<evidence type="ECO:0000313" key="5">
    <source>
        <dbReference type="Proteomes" id="UP001567572"/>
    </source>
</evidence>
<protein>
    <submittedName>
        <fullName evidence="4">PQQ-binding-like beta-propeller repeat protein</fullName>
    </submittedName>
</protein>
<dbReference type="InterPro" id="IPR002372">
    <property type="entry name" value="PQQ_rpt_dom"/>
</dbReference>
<gene>
    <name evidence="4" type="ORF">ABNG04_00200</name>
</gene>
<dbReference type="InterPro" id="IPR011047">
    <property type="entry name" value="Quinoprotein_ADH-like_sf"/>
</dbReference>
<dbReference type="PANTHER" id="PTHR34512">
    <property type="entry name" value="CELL SURFACE PROTEIN"/>
    <property type="match status" value="1"/>
</dbReference>
<dbReference type="PANTHER" id="PTHR34512:SF30">
    <property type="entry name" value="OUTER MEMBRANE PROTEIN ASSEMBLY FACTOR BAMB"/>
    <property type="match status" value="1"/>
</dbReference>
<dbReference type="Proteomes" id="UP001567572">
    <property type="component" value="Unassembled WGS sequence"/>
</dbReference>
<feature type="transmembrane region" description="Helical" evidence="2">
    <location>
        <begin position="460"/>
        <end position="482"/>
    </location>
</feature>
<dbReference type="Pfam" id="PF13360">
    <property type="entry name" value="PQQ_2"/>
    <property type="match status" value="1"/>
</dbReference>
<feature type="compositionally biased region" description="Polar residues" evidence="1">
    <location>
        <begin position="433"/>
        <end position="448"/>
    </location>
</feature>
<evidence type="ECO:0000259" key="3">
    <source>
        <dbReference type="Pfam" id="PF13360"/>
    </source>
</evidence>
<evidence type="ECO:0000313" key="4">
    <source>
        <dbReference type="EMBL" id="MEZ3162308.1"/>
    </source>
</evidence>
<dbReference type="InterPro" id="IPR015943">
    <property type="entry name" value="WD40/YVTN_repeat-like_dom_sf"/>
</dbReference>
<dbReference type="AlphaFoldDB" id="A0ABD5M001"/>